<dbReference type="PANTHER" id="PTHR46229">
    <property type="entry name" value="BOLA TRANSCRIPTION REGULATOR"/>
    <property type="match status" value="1"/>
</dbReference>
<reference evidence="3 4" key="2">
    <citation type="submission" date="2016-02" db="EMBL/GenBank/DDBJ databases">
        <authorList>
            <person name="Wen L."/>
            <person name="He K."/>
            <person name="Yang H."/>
        </authorList>
    </citation>
    <scope>NUCLEOTIDE SEQUENCE [LARGE SCALE GENOMIC DNA]</scope>
    <source>
        <strain evidence="3 4">AGD 8-3</strain>
    </source>
</reference>
<accession>A0A0X8HCS5</accession>
<evidence type="ECO:0000256" key="2">
    <source>
        <dbReference type="RuleBase" id="RU003860"/>
    </source>
</evidence>
<gene>
    <name evidence="3" type="ORF">LOKO_01179</name>
</gene>
<dbReference type="Pfam" id="PF01722">
    <property type="entry name" value="BolA"/>
    <property type="match status" value="1"/>
</dbReference>
<dbReference type="OrthoDB" id="9812890at2"/>
<evidence type="ECO:0000256" key="1">
    <source>
        <dbReference type="ARBA" id="ARBA00005578"/>
    </source>
</evidence>
<reference evidence="3 4" key="1">
    <citation type="journal article" date="2016" name="Genome Announc.">
        <title>Draft Genome Sequence of 'Halomonas chromatireducens' Strain AGD 8-3, a Haloalkaliphilic Chromate- and Selenite-Reducing Gammaproteobacterium.</title>
        <authorList>
            <person name="Sharko F.S."/>
            <person name="Shapovalova A.A."/>
            <person name="Tsygankova S.V."/>
            <person name="Komova A.V."/>
            <person name="Boulygina E.S."/>
            <person name="Teslyuk A.B."/>
            <person name="Gotovtsev P.M."/>
            <person name="Namsaraev Z.B."/>
            <person name="Khijniak T.V."/>
            <person name="Nedoluzhko A.V."/>
            <person name="Vasilov R.G."/>
        </authorList>
    </citation>
    <scope>NUCLEOTIDE SEQUENCE [LARGE SCALE GENOMIC DNA]</scope>
    <source>
        <strain evidence="3 4">AGD 8-3</strain>
    </source>
</reference>
<organism evidence="3 4">
    <name type="scientific">Halomonas chromatireducens</name>
    <dbReference type="NCBI Taxonomy" id="507626"/>
    <lineage>
        <taxon>Bacteria</taxon>
        <taxon>Pseudomonadati</taxon>
        <taxon>Pseudomonadota</taxon>
        <taxon>Gammaproteobacteria</taxon>
        <taxon>Oceanospirillales</taxon>
        <taxon>Halomonadaceae</taxon>
        <taxon>Halomonas</taxon>
    </lineage>
</organism>
<evidence type="ECO:0000313" key="3">
    <source>
        <dbReference type="EMBL" id="AMD00252.1"/>
    </source>
</evidence>
<dbReference type="STRING" id="507626.LOKO_01179"/>
<dbReference type="InterPro" id="IPR050961">
    <property type="entry name" value="BolA/IbaG_stress_morph_reg"/>
</dbReference>
<dbReference type="AlphaFoldDB" id="A0A0X8HCS5"/>
<dbReference type="Gene3D" id="3.30.300.90">
    <property type="entry name" value="BolA-like"/>
    <property type="match status" value="1"/>
</dbReference>
<dbReference type="PANTHER" id="PTHR46229:SF4">
    <property type="entry name" value="ACID STRESS PROTEIN IBAG"/>
    <property type="match status" value="1"/>
</dbReference>
<evidence type="ECO:0000313" key="4">
    <source>
        <dbReference type="Proteomes" id="UP000063387"/>
    </source>
</evidence>
<dbReference type="KEGG" id="hco:LOKO_01179"/>
<dbReference type="PIRSF" id="PIRSF003113">
    <property type="entry name" value="BolA"/>
    <property type="match status" value="1"/>
</dbReference>
<dbReference type="PATRIC" id="fig|507626.3.peg.1167"/>
<sequence>MQPSDVKALLEARIEGCDFHIQGEGCNFQVIAVGDVFDGLSPVKRQQLIYGALSEEIASGAVHAVSIKTYTPAQWISAPENAASQNQGA</sequence>
<dbReference type="EMBL" id="CP014226">
    <property type="protein sequence ID" value="AMD00252.1"/>
    <property type="molecule type" value="Genomic_DNA"/>
</dbReference>
<protein>
    <submittedName>
        <fullName evidence="3">Transcriptional regulator BolA</fullName>
    </submittedName>
</protein>
<dbReference type="InterPro" id="IPR036065">
    <property type="entry name" value="BolA-like_sf"/>
</dbReference>
<dbReference type="RefSeq" id="WP_066446267.1">
    <property type="nucleotide sequence ID" value="NZ_CP014226.1"/>
</dbReference>
<keyword evidence="4" id="KW-1185">Reference proteome</keyword>
<comment type="similarity">
    <text evidence="1 2">Belongs to the BolA/IbaG family.</text>
</comment>
<proteinExistence type="inferred from homology"/>
<dbReference type="Proteomes" id="UP000063387">
    <property type="component" value="Chromosome"/>
</dbReference>
<name>A0A0X8HCS5_9GAMM</name>
<dbReference type="SUPFAM" id="SSF82657">
    <property type="entry name" value="BolA-like"/>
    <property type="match status" value="1"/>
</dbReference>
<dbReference type="InterPro" id="IPR002634">
    <property type="entry name" value="BolA"/>
</dbReference>